<organism evidence="2 3">
    <name type="scientific">Colletotrichum zoysiae</name>
    <dbReference type="NCBI Taxonomy" id="1216348"/>
    <lineage>
        <taxon>Eukaryota</taxon>
        <taxon>Fungi</taxon>
        <taxon>Dikarya</taxon>
        <taxon>Ascomycota</taxon>
        <taxon>Pezizomycotina</taxon>
        <taxon>Sordariomycetes</taxon>
        <taxon>Hypocreomycetidae</taxon>
        <taxon>Glomerellales</taxon>
        <taxon>Glomerellaceae</taxon>
        <taxon>Colletotrichum</taxon>
        <taxon>Colletotrichum graminicola species complex</taxon>
    </lineage>
</organism>
<name>A0AAD9M162_9PEZI</name>
<protein>
    <submittedName>
        <fullName evidence="2">Uncharacterized protein</fullName>
    </submittedName>
</protein>
<accession>A0AAD9M162</accession>
<gene>
    <name evidence="2" type="ORF">LX32DRAFT_640196</name>
</gene>
<evidence type="ECO:0000313" key="3">
    <source>
        <dbReference type="Proteomes" id="UP001232148"/>
    </source>
</evidence>
<sequence length="77" mass="8359">MTFVAAIILYGSPVPPRRRASRRERQLGKLSGTTPASLRPPALPLLFLLSSTLRRRSPLTTRFLSSVVLGLGENAAT</sequence>
<evidence type="ECO:0000256" key="1">
    <source>
        <dbReference type="SAM" id="MobiDB-lite"/>
    </source>
</evidence>
<evidence type="ECO:0000313" key="2">
    <source>
        <dbReference type="EMBL" id="KAK2028182.1"/>
    </source>
</evidence>
<dbReference type="EMBL" id="MU842882">
    <property type="protein sequence ID" value="KAK2028182.1"/>
    <property type="molecule type" value="Genomic_DNA"/>
</dbReference>
<dbReference type="Proteomes" id="UP001232148">
    <property type="component" value="Unassembled WGS sequence"/>
</dbReference>
<comment type="caution">
    <text evidence="2">The sequence shown here is derived from an EMBL/GenBank/DDBJ whole genome shotgun (WGS) entry which is preliminary data.</text>
</comment>
<dbReference type="AlphaFoldDB" id="A0AAD9M162"/>
<keyword evidence="3" id="KW-1185">Reference proteome</keyword>
<proteinExistence type="predicted"/>
<reference evidence="2" key="1">
    <citation type="submission" date="2021-06" db="EMBL/GenBank/DDBJ databases">
        <title>Comparative genomics, transcriptomics and evolutionary studies reveal genomic signatures of adaptation to plant cell wall in hemibiotrophic fungi.</title>
        <authorList>
            <consortium name="DOE Joint Genome Institute"/>
            <person name="Baroncelli R."/>
            <person name="Diaz J.F."/>
            <person name="Benocci T."/>
            <person name="Peng M."/>
            <person name="Battaglia E."/>
            <person name="Haridas S."/>
            <person name="Andreopoulos W."/>
            <person name="Labutti K."/>
            <person name="Pangilinan J."/>
            <person name="Floch G.L."/>
            <person name="Makela M.R."/>
            <person name="Henrissat B."/>
            <person name="Grigoriev I.V."/>
            <person name="Crouch J.A."/>
            <person name="De Vries R.P."/>
            <person name="Sukno S.A."/>
            <person name="Thon M.R."/>
        </authorList>
    </citation>
    <scope>NUCLEOTIDE SEQUENCE</scope>
    <source>
        <strain evidence="2">MAFF235873</strain>
    </source>
</reference>
<feature type="region of interest" description="Disordered" evidence="1">
    <location>
        <begin position="16"/>
        <end position="35"/>
    </location>
</feature>